<keyword evidence="2" id="KW-1185">Reference proteome</keyword>
<evidence type="ECO:0000313" key="2">
    <source>
        <dbReference type="Proteomes" id="UP001164539"/>
    </source>
</evidence>
<protein>
    <submittedName>
        <fullName evidence="1">Protein PHLOEM PROTEIN 2-LIKE like</fullName>
    </submittedName>
</protein>
<evidence type="ECO:0000313" key="1">
    <source>
        <dbReference type="EMBL" id="KAJ4702440.1"/>
    </source>
</evidence>
<proteinExistence type="predicted"/>
<organism evidence="1 2">
    <name type="scientific">Melia azedarach</name>
    <name type="common">Chinaberry tree</name>
    <dbReference type="NCBI Taxonomy" id="155640"/>
    <lineage>
        <taxon>Eukaryota</taxon>
        <taxon>Viridiplantae</taxon>
        <taxon>Streptophyta</taxon>
        <taxon>Embryophyta</taxon>
        <taxon>Tracheophyta</taxon>
        <taxon>Spermatophyta</taxon>
        <taxon>Magnoliopsida</taxon>
        <taxon>eudicotyledons</taxon>
        <taxon>Gunneridae</taxon>
        <taxon>Pentapetalae</taxon>
        <taxon>rosids</taxon>
        <taxon>malvids</taxon>
        <taxon>Sapindales</taxon>
        <taxon>Meliaceae</taxon>
        <taxon>Melia</taxon>
    </lineage>
</organism>
<reference evidence="1 2" key="1">
    <citation type="journal article" date="2023" name="Science">
        <title>Complex scaffold remodeling in plant triterpene biosynthesis.</title>
        <authorList>
            <person name="De La Pena R."/>
            <person name="Hodgson H."/>
            <person name="Liu J.C."/>
            <person name="Stephenson M.J."/>
            <person name="Martin A.C."/>
            <person name="Owen C."/>
            <person name="Harkess A."/>
            <person name="Leebens-Mack J."/>
            <person name="Jimenez L.E."/>
            <person name="Osbourn A."/>
            <person name="Sattely E.S."/>
        </authorList>
    </citation>
    <scope>NUCLEOTIDE SEQUENCE [LARGE SCALE GENOMIC DNA]</scope>
    <source>
        <strain evidence="2">cv. JPN11</strain>
        <tissue evidence="1">Leaf</tissue>
    </source>
</reference>
<comment type="caution">
    <text evidence="1">The sequence shown here is derived from an EMBL/GenBank/DDBJ whole genome shotgun (WGS) entry which is preliminary data.</text>
</comment>
<dbReference type="EMBL" id="CM051406">
    <property type="protein sequence ID" value="KAJ4702440.1"/>
    <property type="molecule type" value="Genomic_DNA"/>
</dbReference>
<sequence length="229" mass="25755">MGQAIAKPARGLWKGTKVAGKASWKATKYAGKKSWEATKYIGKKFGKIIDRVGHLVNIVEGVKSLWEYFSPNDKTDSKTLKLFARDLQIAGAENSRYWSWIPLEDDSNVLMNAAELVASSLLQVTAKFDTRVLSPGIRYEVAFVAMMKDNAEGWDHPVTLRLLSPKGLKQEHDEDFSKLKRNEWIEIPVGEFTTSSENEGEMEINLQVSEDRFSKQGIVIKGVVIHPKN</sequence>
<dbReference type="Proteomes" id="UP001164539">
    <property type="component" value="Chromosome 13"/>
</dbReference>
<accession>A0ACC1WTG6</accession>
<gene>
    <name evidence="1" type="ORF">OWV82_022497</name>
</gene>
<name>A0ACC1WTG6_MELAZ</name>